<dbReference type="CDD" id="cd07067">
    <property type="entry name" value="HP_PGM_like"/>
    <property type="match status" value="1"/>
</dbReference>
<proteinExistence type="predicted"/>
<dbReference type="EMBL" id="MK072080">
    <property type="protein sequence ID" value="AYV78484.1"/>
    <property type="molecule type" value="Genomic_DNA"/>
</dbReference>
<dbReference type="InterPro" id="IPR029033">
    <property type="entry name" value="His_PPase_superfam"/>
</dbReference>
<dbReference type="SMART" id="SM00855">
    <property type="entry name" value="PGAM"/>
    <property type="match status" value="1"/>
</dbReference>
<protein>
    <submittedName>
        <fullName evidence="1">Alpha-ribazole phosphatase</fullName>
    </submittedName>
</protein>
<name>A0A3G4ZVW1_9VIRU</name>
<organism evidence="1">
    <name type="scientific">Edafosvirus sp</name>
    <dbReference type="NCBI Taxonomy" id="2487765"/>
    <lineage>
        <taxon>Viruses</taxon>
        <taxon>Varidnaviria</taxon>
        <taxon>Bamfordvirae</taxon>
        <taxon>Nucleocytoviricota</taxon>
        <taxon>Megaviricetes</taxon>
        <taxon>Imitervirales</taxon>
        <taxon>Mimiviridae</taxon>
        <taxon>Klosneuvirinae</taxon>
    </lineage>
</organism>
<dbReference type="Pfam" id="PF00300">
    <property type="entry name" value="His_Phos_1"/>
    <property type="match status" value="1"/>
</dbReference>
<accession>A0A3G4ZVW1</accession>
<dbReference type="GO" id="GO:0016791">
    <property type="term" value="F:phosphatase activity"/>
    <property type="evidence" value="ECO:0007669"/>
    <property type="project" value="TreeGrafter"/>
</dbReference>
<dbReference type="InterPro" id="IPR013078">
    <property type="entry name" value="His_Pase_superF_clade-1"/>
</dbReference>
<reference evidence="1" key="1">
    <citation type="submission" date="2018-10" db="EMBL/GenBank/DDBJ databases">
        <title>Hidden diversity of soil giant viruses.</title>
        <authorList>
            <person name="Schulz F."/>
            <person name="Alteio L."/>
            <person name="Goudeau D."/>
            <person name="Ryan E.M."/>
            <person name="Malmstrom R.R."/>
            <person name="Blanchard J."/>
            <person name="Woyke T."/>
        </authorList>
    </citation>
    <scope>NUCLEOTIDE SEQUENCE</scope>
    <source>
        <strain evidence="1">EDV1</strain>
    </source>
</reference>
<dbReference type="PANTHER" id="PTHR48100:SF1">
    <property type="entry name" value="HISTIDINE PHOSPHATASE FAMILY PROTEIN-RELATED"/>
    <property type="match status" value="1"/>
</dbReference>
<dbReference type="SUPFAM" id="SSF53254">
    <property type="entry name" value="Phosphoglycerate mutase-like"/>
    <property type="match status" value="1"/>
</dbReference>
<dbReference type="Gene3D" id="3.40.50.1240">
    <property type="entry name" value="Phosphoglycerate mutase-like"/>
    <property type="match status" value="1"/>
</dbReference>
<evidence type="ECO:0000313" key="1">
    <source>
        <dbReference type="EMBL" id="AYV78484.1"/>
    </source>
</evidence>
<gene>
    <name evidence="1" type="ORF">Edafosvirus15_5</name>
</gene>
<dbReference type="PANTHER" id="PTHR48100">
    <property type="entry name" value="BROAD-SPECIFICITY PHOSPHATASE YOR283W-RELATED"/>
    <property type="match status" value="1"/>
</dbReference>
<sequence>MEVYLIRHAESDFNVNPMDDKYADHCHLIQNGINQCNQLKKKLEDIKFDHVILSPLKRCIDTYNLTISKHESMIVLDECREYKQNKCDFLSNEIIVYESEQDILNRTKKFMLLLNELYKTNKYKKIAVFTHADFIFYLTCETVDEEYYGHWLDNTEYKIIIVRE</sequence>
<dbReference type="InterPro" id="IPR050275">
    <property type="entry name" value="PGM_Phosphatase"/>
</dbReference>